<sequence>THTCILYTDSYDLLHGLCFKASSPLRHGPHKSSCRRSPSCPSVHRAHIERRKRATIVGDPYIVSYCHCHCCHRYHCNRRILESPQSRALPSFLSGWQWVQDLLNDHRNRMKDSLGTPAAVFRRLEEELVHAGGLR</sequence>
<reference evidence="1" key="1">
    <citation type="submission" date="2019-01" db="EMBL/GenBank/DDBJ databases">
        <title>Draft genome sequences of three monokaryotic isolates of the white-rot basidiomycete fungus Dichomitus squalens.</title>
        <authorList>
            <consortium name="DOE Joint Genome Institute"/>
            <person name="Lopez S.C."/>
            <person name="Andreopoulos B."/>
            <person name="Pangilinan J."/>
            <person name="Lipzen A."/>
            <person name="Riley R."/>
            <person name="Ahrendt S."/>
            <person name="Ng V."/>
            <person name="Barry K."/>
            <person name="Daum C."/>
            <person name="Grigoriev I.V."/>
            <person name="Hilden K.S."/>
            <person name="Makela M.R."/>
            <person name="de Vries R.P."/>
        </authorList>
    </citation>
    <scope>NUCLEOTIDE SEQUENCE [LARGE SCALE GENOMIC DNA]</scope>
    <source>
        <strain evidence="1">OM18370.1</strain>
    </source>
</reference>
<accession>A0A4Q9MJW5</accession>
<proteinExistence type="predicted"/>
<feature type="non-terminal residue" evidence="1">
    <location>
        <position position="1"/>
    </location>
</feature>
<dbReference type="EMBL" id="ML143429">
    <property type="protein sequence ID" value="TBU27705.1"/>
    <property type="molecule type" value="Genomic_DNA"/>
</dbReference>
<name>A0A4Q9MJW5_9APHY</name>
<organism evidence="1">
    <name type="scientific">Dichomitus squalens</name>
    <dbReference type="NCBI Taxonomy" id="114155"/>
    <lineage>
        <taxon>Eukaryota</taxon>
        <taxon>Fungi</taxon>
        <taxon>Dikarya</taxon>
        <taxon>Basidiomycota</taxon>
        <taxon>Agaricomycotina</taxon>
        <taxon>Agaricomycetes</taxon>
        <taxon>Polyporales</taxon>
        <taxon>Polyporaceae</taxon>
        <taxon>Dichomitus</taxon>
    </lineage>
</organism>
<dbReference type="OrthoDB" id="2430314at2759"/>
<protein>
    <submittedName>
        <fullName evidence="1">Uncharacterized protein</fullName>
    </submittedName>
</protein>
<dbReference type="AlphaFoldDB" id="A0A4Q9MJW5"/>
<gene>
    <name evidence="1" type="ORF">BD311DRAFT_369945</name>
</gene>
<dbReference type="Proteomes" id="UP000292957">
    <property type="component" value="Unassembled WGS sequence"/>
</dbReference>
<evidence type="ECO:0000313" key="1">
    <source>
        <dbReference type="EMBL" id="TBU27705.1"/>
    </source>
</evidence>